<reference evidence="2" key="1">
    <citation type="journal article" date="2017" name="bioRxiv">
        <title>Comparative analysis of the genomes of Stylophora pistillata and Acropora digitifera provides evidence for extensive differences between species of corals.</title>
        <authorList>
            <person name="Voolstra C.R."/>
            <person name="Li Y."/>
            <person name="Liew Y.J."/>
            <person name="Baumgarten S."/>
            <person name="Zoccola D."/>
            <person name="Flot J.-F."/>
            <person name="Tambutte S."/>
            <person name="Allemand D."/>
            <person name="Aranda M."/>
        </authorList>
    </citation>
    <scope>NUCLEOTIDE SEQUENCE [LARGE SCALE GENOMIC DNA]</scope>
</reference>
<protein>
    <submittedName>
        <fullName evidence="1">Uncharacterized protein</fullName>
    </submittedName>
</protein>
<accession>A0A2B4SBK0</accession>
<dbReference type="EMBL" id="LSMT01000138">
    <property type="protein sequence ID" value="PFX25957.1"/>
    <property type="molecule type" value="Genomic_DNA"/>
</dbReference>
<proteinExistence type="predicted"/>
<sequence length="125" mass="13484">MNGVGAGIESAVGLRDVLWANIQRATIGKVIQQKKTGSGGSEQLAKLGETVVDIVGHESANLEPAQAPDTDIVIAEIAQEYLTCATNSCLMIFWAVSLLKMEKGQVLVGPLQLKKFKGCRSWMRR</sequence>
<gene>
    <name evidence="1" type="ORF">AWC38_SpisGene25874</name>
</gene>
<keyword evidence="2" id="KW-1185">Reference proteome</keyword>
<name>A0A2B4SBK0_STYPI</name>
<dbReference type="Proteomes" id="UP000225706">
    <property type="component" value="Unassembled WGS sequence"/>
</dbReference>
<organism evidence="1 2">
    <name type="scientific">Stylophora pistillata</name>
    <name type="common">Smooth cauliflower coral</name>
    <dbReference type="NCBI Taxonomy" id="50429"/>
    <lineage>
        <taxon>Eukaryota</taxon>
        <taxon>Metazoa</taxon>
        <taxon>Cnidaria</taxon>
        <taxon>Anthozoa</taxon>
        <taxon>Hexacorallia</taxon>
        <taxon>Scleractinia</taxon>
        <taxon>Astrocoeniina</taxon>
        <taxon>Pocilloporidae</taxon>
        <taxon>Stylophora</taxon>
    </lineage>
</organism>
<comment type="caution">
    <text evidence="1">The sequence shown here is derived from an EMBL/GenBank/DDBJ whole genome shotgun (WGS) entry which is preliminary data.</text>
</comment>
<dbReference type="AlphaFoldDB" id="A0A2B4SBK0"/>
<evidence type="ECO:0000313" key="1">
    <source>
        <dbReference type="EMBL" id="PFX25957.1"/>
    </source>
</evidence>
<evidence type="ECO:0000313" key="2">
    <source>
        <dbReference type="Proteomes" id="UP000225706"/>
    </source>
</evidence>